<dbReference type="SMART" id="SM00054">
    <property type="entry name" value="EFh"/>
    <property type="match status" value="3"/>
</dbReference>
<keyword evidence="3" id="KW-0949">S-adenosyl-L-methionine</keyword>
<accession>A0ABR2RZ54</accession>
<dbReference type="CDD" id="cd00051">
    <property type="entry name" value="EFh"/>
    <property type="match status" value="1"/>
</dbReference>
<feature type="domain" description="MPBQ/MBSQ family SAM-binding methyltransferase profile" evidence="5">
    <location>
        <begin position="1"/>
        <end position="64"/>
    </location>
</feature>
<dbReference type="SUPFAM" id="SSF47473">
    <property type="entry name" value="EF-hand"/>
    <property type="match status" value="1"/>
</dbReference>
<gene>
    <name evidence="6" type="ORF">V6N11_001145</name>
</gene>
<keyword evidence="2" id="KW-0106">Calcium</keyword>
<feature type="domain" description="EF-hand" evidence="4">
    <location>
        <begin position="164"/>
        <end position="199"/>
    </location>
</feature>
<dbReference type="InterPro" id="IPR029063">
    <property type="entry name" value="SAM-dependent_MTases_sf"/>
</dbReference>
<dbReference type="Pfam" id="PF13499">
    <property type="entry name" value="EF-hand_7"/>
    <property type="match status" value="2"/>
</dbReference>
<dbReference type="InterPro" id="IPR002048">
    <property type="entry name" value="EF_hand_dom"/>
</dbReference>
<dbReference type="PROSITE" id="PS00018">
    <property type="entry name" value="EF_HAND_1"/>
    <property type="match status" value="3"/>
</dbReference>
<feature type="region of interest" description="SAM motif I" evidence="3">
    <location>
        <begin position="18"/>
        <end position="27"/>
    </location>
</feature>
<dbReference type="EMBL" id="JBBPBN010000019">
    <property type="protein sequence ID" value="KAK9018164.1"/>
    <property type="molecule type" value="Genomic_DNA"/>
</dbReference>
<keyword evidence="1" id="KW-0677">Repeat</keyword>
<dbReference type="Proteomes" id="UP001396334">
    <property type="component" value="Unassembled WGS sequence"/>
</dbReference>
<dbReference type="Gene3D" id="3.40.50.150">
    <property type="entry name" value="Vaccinia Virus protein VP39"/>
    <property type="match status" value="1"/>
</dbReference>
<dbReference type="InterPro" id="IPR050145">
    <property type="entry name" value="Centrin_CML-like"/>
</dbReference>
<proteinExistence type="inferred from homology"/>
<name>A0ABR2RZ54_9ROSI</name>
<dbReference type="PROSITE" id="PS51734">
    <property type="entry name" value="SAM_MPBQ_MSBQ_MT"/>
    <property type="match status" value="1"/>
</dbReference>
<comment type="caution">
    <text evidence="3">Lacks conserved residue(s) required for the propagation of feature annotation.</text>
</comment>
<keyword evidence="7" id="KW-1185">Reference proteome</keyword>
<sequence>MRDGALEPTDLNDRDMVVVDVGGGTGFTTSGIVKHVDAKNVTIPDQSPHQLANAKQKEPLEQCKLGPKAEDVSTTVNPIVFLFASCWVPWQQHIINGTETLTDDQIAEFRKAFCLIDKDSDGFITIEELESVIQTLDANPTRLMISEVDDVEGDGKIDFEDFEKVVDELKEAFKVFDRDQDGFISANELRQVMINLGERITMEEAEQMIREADLDGDGVVSYEEFARMMITL</sequence>
<evidence type="ECO:0000256" key="3">
    <source>
        <dbReference type="PROSITE-ProRule" id="PRU01069"/>
    </source>
</evidence>
<evidence type="ECO:0000256" key="2">
    <source>
        <dbReference type="ARBA" id="ARBA00022837"/>
    </source>
</evidence>
<dbReference type="SUPFAM" id="SSF53335">
    <property type="entry name" value="S-adenosyl-L-methionine-dependent methyltransferases"/>
    <property type="match status" value="1"/>
</dbReference>
<dbReference type="PROSITE" id="PS50222">
    <property type="entry name" value="EF_HAND_2"/>
    <property type="match status" value="3"/>
</dbReference>
<evidence type="ECO:0000313" key="7">
    <source>
        <dbReference type="Proteomes" id="UP001396334"/>
    </source>
</evidence>
<reference evidence="6 7" key="1">
    <citation type="journal article" date="2024" name="G3 (Bethesda)">
        <title>Genome assembly of Hibiscus sabdariffa L. provides insights into metabolisms of medicinal natural products.</title>
        <authorList>
            <person name="Kim T."/>
        </authorList>
    </citation>
    <scope>NUCLEOTIDE SEQUENCE [LARGE SCALE GENOMIC DNA]</scope>
    <source>
        <strain evidence="6">TK-2024</strain>
        <tissue evidence="6">Old leaves</tissue>
    </source>
</reference>
<protein>
    <submittedName>
        <fullName evidence="6">Uncharacterized protein</fullName>
    </submittedName>
</protein>
<feature type="domain" description="EF-hand" evidence="4">
    <location>
        <begin position="104"/>
        <end position="139"/>
    </location>
</feature>
<dbReference type="InterPro" id="IPR011992">
    <property type="entry name" value="EF-hand-dom_pair"/>
</dbReference>
<evidence type="ECO:0000259" key="4">
    <source>
        <dbReference type="PROSITE" id="PS50222"/>
    </source>
</evidence>
<keyword evidence="3" id="KW-0808">Transferase</keyword>
<feature type="domain" description="EF-hand" evidence="4">
    <location>
        <begin position="200"/>
        <end position="232"/>
    </location>
</feature>
<evidence type="ECO:0000313" key="6">
    <source>
        <dbReference type="EMBL" id="KAK9018164.1"/>
    </source>
</evidence>
<dbReference type="PANTHER" id="PTHR23050">
    <property type="entry name" value="CALCIUM BINDING PROTEIN"/>
    <property type="match status" value="1"/>
</dbReference>
<keyword evidence="3" id="KW-0489">Methyltransferase</keyword>
<dbReference type="InterPro" id="IPR031164">
    <property type="entry name" value="SAM_MPBQ_MSBQ_MT"/>
</dbReference>
<dbReference type="Gene3D" id="1.10.238.10">
    <property type="entry name" value="EF-hand"/>
    <property type="match status" value="2"/>
</dbReference>
<organism evidence="6 7">
    <name type="scientific">Hibiscus sabdariffa</name>
    <name type="common">roselle</name>
    <dbReference type="NCBI Taxonomy" id="183260"/>
    <lineage>
        <taxon>Eukaryota</taxon>
        <taxon>Viridiplantae</taxon>
        <taxon>Streptophyta</taxon>
        <taxon>Embryophyta</taxon>
        <taxon>Tracheophyta</taxon>
        <taxon>Spermatophyta</taxon>
        <taxon>Magnoliopsida</taxon>
        <taxon>eudicotyledons</taxon>
        <taxon>Gunneridae</taxon>
        <taxon>Pentapetalae</taxon>
        <taxon>rosids</taxon>
        <taxon>malvids</taxon>
        <taxon>Malvales</taxon>
        <taxon>Malvaceae</taxon>
        <taxon>Malvoideae</taxon>
        <taxon>Hibiscus</taxon>
    </lineage>
</organism>
<evidence type="ECO:0000256" key="1">
    <source>
        <dbReference type="ARBA" id="ARBA00022737"/>
    </source>
</evidence>
<comment type="caution">
    <text evidence="6">The sequence shown here is derived from an EMBL/GenBank/DDBJ whole genome shotgun (WGS) entry which is preliminary data.</text>
</comment>
<evidence type="ECO:0000259" key="5">
    <source>
        <dbReference type="PROSITE" id="PS51734"/>
    </source>
</evidence>
<dbReference type="InterPro" id="IPR018247">
    <property type="entry name" value="EF_Hand_1_Ca_BS"/>
</dbReference>
<comment type="similarity">
    <text evidence="3">Belongs to the class I-like SAM-binding methyltransferase superfamily. MPBQ/MBSQ MT family.</text>
</comment>